<name>A0ABU8V775_9BURK</name>
<dbReference type="CDD" id="cd08417">
    <property type="entry name" value="PBP2_Nitroaromatics_like"/>
    <property type="match status" value="1"/>
</dbReference>
<dbReference type="SUPFAM" id="SSF53850">
    <property type="entry name" value="Periplasmic binding protein-like II"/>
    <property type="match status" value="1"/>
</dbReference>
<proteinExistence type="inferred from homology"/>
<protein>
    <submittedName>
        <fullName evidence="6">LysR family transcriptional regulator</fullName>
    </submittedName>
</protein>
<keyword evidence="4" id="KW-0804">Transcription</keyword>
<sequence>MRQKRNDSGELNFHLLKCLVALVDHSHVSRAADALLISQPAMSRAMSQLRAVTNDPILVKGGSGLIPTAKAVQLREFADRILQEMERLLGNATAFDPTVTRHEFRMVVSDYMEAIFMERLLRHLGAAFPGIGVSVRHPVHPSQFTKVLETGEVDFAIGILPSALHDLRHRPLFKDRIVCAARAGHRAAGKKLSIEEFAALEHLVIKPNTVTCFGEIVDVALEKHDVSRNSRYVTPNYLTAPQLVGSSDMVALLPELLLTRFRSHMDLIEIQMPIEVPPLDIYLSWHDRTHRHAAHMWFRDQVVKSLDHDNVYSFDQVVKQENSIRA</sequence>
<dbReference type="EMBL" id="JBBKZU010000001">
    <property type="protein sequence ID" value="MEJ8809497.1"/>
    <property type="molecule type" value="Genomic_DNA"/>
</dbReference>
<organism evidence="6 7">
    <name type="scientific">Variovorax ureilyticus</name>
    <dbReference type="NCBI Taxonomy" id="1836198"/>
    <lineage>
        <taxon>Bacteria</taxon>
        <taxon>Pseudomonadati</taxon>
        <taxon>Pseudomonadota</taxon>
        <taxon>Betaproteobacteria</taxon>
        <taxon>Burkholderiales</taxon>
        <taxon>Comamonadaceae</taxon>
        <taxon>Variovorax</taxon>
    </lineage>
</organism>
<dbReference type="InterPro" id="IPR000847">
    <property type="entry name" value="LysR_HTH_N"/>
</dbReference>
<comment type="caution">
    <text evidence="6">The sequence shown here is derived from an EMBL/GenBank/DDBJ whole genome shotgun (WGS) entry which is preliminary data.</text>
</comment>
<evidence type="ECO:0000256" key="1">
    <source>
        <dbReference type="ARBA" id="ARBA00009437"/>
    </source>
</evidence>
<evidence type="ECO:0000313" key="7">
    <source>
        <dbReference type="Proteomes" id="UP001365846"/>
    </source>
</evidence>
<keyword evidence="3" id="KW-0238">DNA-binding</keyword>
<dbReference type="PANTHER" id="PTHR30118">
    <property type="entry name" value="HTH-TYPE TRANSCRIPTIONAL REGULATOR LEUO-RELATED"/>
    <property type="match status" value="1"/>
</dbReference>
<reference evidence="6 7" key="1">
    <citation type="submission" date="2024-03" db="EMBL/GenBank/DDBJ databases">
        <title>Novel species of the genus Variovorax.</title>
        <authorList>
            <person name="Liu Q."/>
            <person name="Xin Y.-H."/>
        </authorList>
    </citation>
    <scope>NUCLEOTIDE SEQUENCE [LARGE SCALE GENOMIC DNA]</scope>
    <source>
        <strain evidence="6 7">KACC 18899</strain>
    </source>
</reference>
<evidence type="ECO:0000256" key="2">
    <source>
        <dbReference type="ARBA" id="ARBA00023015"/>
    </source>
</evidence>
<dbReference type="Proteomes" id="UP001365846">
    <property type="component" value="Unassembled WGS sequence"/>
</dbReference>
<evidence type="ECO:0000313" key="6">
    <source>
        <dbReference type="EMBL" id="MEJ8809497.1"/>
    </source>
</evidence>
<dbReference type="InterPro" id="IPR037402">
    <property type="entry name" value="YidZ_PBP2"/>
</dbReference>
<dbReference type="InterPro" id="IPR050389">
    <property type="entry name" value="LysR-type_TF"/>
</dbReference>
<evidence type="ECO:0000256" key="4">
    <source>
        <dbReference type="ARBA" id="ARBA00023163"/>
    </source>
</evidence>
<dbReference type="RefSeq" id="WP_340354843.1">
    <property type="nucleotide sequence ID" value="NZ_JBBKZU010000001.1"/>
</dbReference>
<dbReference type="Gene3D" id="3.40.190.10">
    <property type="entry name" value="Periplasmic binding protein-like II"/>
    <property type="match status" value="2"/>
</dbReference>
<gene>
    <name evidence="6" type="ORF">WKW77_00355</name>
</gene>
<dbReference type="PROSITE" id="PS50931">
    <property type="entry name" value="HTH_LYSR"/>
    <property type="match status" value="1"/>
</dbReference>
<dbReference type="InterPro" id="IPR036390">
    <property type="entry name" value="WH_DNA-bd_sf"/>
</dbReference>
<dbReference type="Pfam" id="PF03466">
    <property type="entry name" value="LysR_substrate"/>
    <property type="match status" value="1"/>
</dbReference>
<dbReference type="Pfam" id="PF00126">
    <property type="entry name" value="HTH_1"/>
    <property type="match status" value="1"/>
</dbReference>
<comment type="similarity">
    <text evidence="1">Belongs to the LysR transcriptional regulatory family.</text>
</comment>
<keyword evidence="2" id="KW-0805">Transcription regulation</keyword>
<dbReference type="Gene3D" id="1.10.10.10">
    <property type="entry name" value="Winged helix-like DNA-binding domain superfamily/Winged helix DNA-binding domain"/>
    <property type="match status" value="1"/>
</dbReference>
<evidence type="ECO:0000256" key="3">
    <source>
        <dbReference type="ARBA" id="ARBA00023125"/>
    </source>
</evidence>
<evidence type="ECO:0000259" key="5">
    <source>
        <dbReference type="PROSITE" id="PS50931"/>
    </source>
</evidence>
<feature type="domain" description="HTH lysR-type" evidence="5">
    <location>
        <begin position="11"/>
        <end position="68"/>
    </location>
</feature>
<dbReference type="SUPFAM" id="SSF46785">
    <property type="entry name" value="Winged helix' DNA-binding domain"/>
    <property type="match status" value="1"/>
</dbReference>
<accession>A0ABU8V775</accession>
<dbReference type="InterPro" id="IPR005119">
    <property type="entry name" value="LysR_subst-bd"/>
</dbReference>
<dbReference type="PANTHER" id="PTHR30118:SF15">
    <property type="entry name" value="TRANSCRIPTIONAL REGULATORY PROTEIN"/>
    <property type="match status" value="1"/>
</dbReference>
<dbReference type="InterPro" id="IPR036388">
    <property type="entry name" value="WH-like_DNA-bd_sf"/>
</dbReference>
<keyword evidence="7" id="KW-1185">Reference proteome</keyword>